<comment type="caution">
    <text evidence="5">The sequence shown here is derived from an EMBL/GenBank/DDBJ whole genome shotgun (WGS) entry which is preliminary data.</text>
</comment>
<keyword evidence="1" id="KW-0285">Flavoprotein</keyword>
<protein>
    <submittedName>
        <fullName evidence="5">FAD binding domain-containing protein</fullName>
    </submittedName>
</protein>
<dbReference type="InterPro" id="IPR051312">
    <property type="entry name" value="Diverse_Substr_Oxidored"/>
</dbReference>
<dbReference type="SUPFAM" id="SSF55447">
    <property type="entry name" value="CO dehydrogenase flavoprotein C-terminal domain-like"/>
    <property type="match status" value="1"/>
</dbReference>
<dbReference type="Proteomes" id="UP001589776">
    <property type="component" value="Unassembled WGS sequence"/>
</dbReference>
<evidence type="ECO:0000313" key="5">
    <source>
        <dbReference type="EMBL" id="MFC0211941.1"/>
    </source>
</evidence>
<dbReference type="SUPFAM" id="SSF56176">
    <property type="entry name" value="FAD-binding/transporter-associated domain-like"/>
    <property type="match status" value="1"/>
</dbReference>
<dbReference type="PANTHER" id="PTHR42659">
    <property type="entry name" value="XANTHINE DEHYDROGENASE SUBUNIT C-RELATED"/>
    <property type="match status" value="1"/>
</dbReference>
<dbReference type="Pfam" id="PF00941">
    <property type="entry name" value="FAD_binding_5"/>
    <property type="match status" value="1"/>
</dbReference>
<dbReference type="EMBL" id="JBHLWN010000024">
    <property type="protein sequence ID" value="MFC0211941.1"/>
    <property type="molecule type" value="Genomic_DNA"/>
</dbReference>
<dbReference type="InterPro" id="IPR002346">
    <property type="entry name" value="Mopterin_DH_FAD-bd"/>
</dbReference>
<keyword evidence="2" id="KW-0274">FAD</keyword>
<evidence type="ECO:0000256" key="3">
    <source>
        <dbReference type="ARBA" id="ARBA00023002"/>
    </source>
</evidence>
<reference evidence="5 6" key="1">
    <citation type="submission" date="2024-09" db="EMBL/GenBank/DDBJ databases">
        <authorList>
            <person name="Sun Q."/>
            <person name="Mori K."/>
        </authorList>
    </citation>
    <scope>NUCLEOTIDE SEQUENCE [LARGE SCALE GENOMIC DNA]</scope>
    <source>
        <strain evidence="5 6">CCM 7759</strain>
    </source>
</reference>
<feature type="domain" description="FAD-binding PCMH-type" evidence="4">
    <location>
        <begin position="7"/>
        <end position="183"/>
    </location>
</feature>
<gene>
    <name evidence="5" type="ORF">ACFFK0_05655</name>
</gene>
<organism evidence="5 6">
    <name type="scientific">Paenibacillus chartarius</name>
    <dbReference type="NCBI Taxonomy" id="747481"/>
    <lineage>
        <taxon>Bacteria</taxon>
        <taxon>Bacillati</taxon>
        <taxon>Bacillota</taxon>
        <taxon>Bacilli</taxon>
        <taxon>Bacillales</taxon>
        <taxon>Paenibacillaceae</taxon>
        <taxon>Paenibacillus</taxon>
    </lineage>
</organism>
<evidence type="ECO:0000256" key="1">
    <source>
        <dbReference type="ARBA" id="ARBA00022630"/>
    </source>
</evidence>
<dbReference type="RefSeq" id="WP_377468982.1">
    <property type="nucleotide sequence ID" value="NZ_JBHLWN010000024.1"/>
</dbReference>
<sequence length="309" mass="33161">MAERIGKELAHPAVWHPKDAAEARRLRMSLGSRSLYVAGGTLLRTQWEAELRKMPEHVIDLGSVRELREIAEDGCVLKLGSQTTLAECRSSMLLMQDFPLLAEAARAIAAPSVRNLASLGGNVVSCVGDTIPALLIYEAELLWLGNDGWQIEPIGMWLDQMQQQGDADMDRLLVSVRLPIDAGMGHAGRRFGCYHKVGRREAFTPSVVTVAIRGSVSGEGKLCGLRAAAGGGQTIPRRLVELEEQLEGAAPGEAALAAAYETVMKSFDPKGDAFASAEYRRVTAANLITAALWQAAQSGHAGTEVTPCC</sequence>
<keyword evidence="3" id="KW-0560">Oxidoreductase</keyword>
<dbReference type="InterPro" id="IPR016169">
    <property type="entry name" value="FAD-bd_PCMH_sub2"/>
</dbReference>
<dbReference type="PANTHER" id="PTHR42659:SF2">
    <property type="entry name" value="XANTHINE DEHYDROGENASE SUBUNIT C-RELATED"/>
    <property type="match status" value="1"/>
</dbReference>
<dbReference type="Pfam" id="PF03450">
    <property type="entry name" value="CO_deh_flav_C"/>
    <property type="match status" value="1"/>
</dbReference>
<proteinExistence type="predicted"/>
<evidence type="ECO:0000313" key="6">
    <source>
        <dbReference type="Proteomes" id="UP001589776"/>
    </source>
</evidence>
<evidence type="ECO:0000256" key="2">
    <source>
        <dbReference type="ARBA" id="ARBA00022827"/>
    </source>
</evidence>
<dbReference type="InterPro" id="IPR005107">
    <property type="entry name" value="CO_DH_flav_C"/>
</dbReference>
<dbReference type="Gene3D" id="3.30.465.10">
    <property type="match status" value="1"/>
</dbReference>
<keyword evidence="6" id="KW-1185">Reference proteome</keyword>
<dbReference type="Gene3D" id="3.30.390.50">
    <property type="entry name" value="CO dehydrogenase flavoprotein, C-terminal domain"/>
    <property type="match status" value="1"/>
</dbReference>
<dbReference type="InterPro" id="IPR036318">
    <property type="entry name" value="FAD-bd_PCMH-like_sf"/>
</dbReference>
<evidence type="ECO:0000259" key="4">
    <source>
        <dbReference type="PROSITE" id="PS51387"/>
    </source>
</evidence>
<dbReference type="PROSITE" id="PS51387">
    <property type="entry name" value="FAD_PCMH"/>
    <property type="match status" value="1"/>
</dbReference>
<dbReference type="InterPro" id="IPR016166">
    <property type="entry name" value="FAD-bd_PCMH"/>
</dbReference>
<name>A0ABV6DH23_9BACL</name>
<accession>A0ABV6DH23</accession>
<dbReference type="SMART" id="SM01092">
    <property type="entry name" value="CO_deh_flav_C"/>
    <property type="match status" value="1"/>
</dbReference>
<dbReference type="InterPro" id="IPR036683">
    <property type="entry name" value="CO_DH_flav_C_dom_sf"/>
</dbReference>